<dbReference type="SUPFAM" id="SSF50249">
    <property type="entry name" value="Nucleic acid-binding proteins"/>
    <property type="match status" value="1"/>
</dbReference>
<dbReference type="InterPro" id="IPR010280">
    <property type="entry name" value="U5_MeTrfase_fam"/>
</dbReference>
<dbReference type="InterPro" id="IPR029063">
    <property type="entry name" value="SAM-dependent_MTases_sf"/>
</dbReference>
<feature type="domain" description="TRAM" evidence="7">
    <location>
        <begin position="1"/>
        <end position="52"/>
    </location>
</feature>
<dbReference type="SUPFAM" id="SSF53335">
    <property type="entry name" value="S-adenosyl-L-methionine-dependent methyltransferases"/>
    <property type="match status" value="1"/>
</dbReference>
<keyword evidence="2 6" id="KW-0489">Methyltransferase</keyword>
<keyword evidence="5" id="KW-0411">Iron-sulfur</keyword>
<evidence type="ECO:0000313" key="9">
    <source>
        <dbReference type="Proteomes" id="UP001156691"/>
    </source>
</evidence>
<evidence type="ECO:0000256" key="2">
    <source>
        <dbReference type="ARBA" id="ARBA00022603"/>
    </source>
</evidence>
<sequence>MPLTTTITGLGHKGEGIAEIDGRRVFVPFALAGERVAIAIEGERAVLVEVVEASTDRGEPFCAHFGTCGGCQLQHLARPAYEAFKIGLIETPLRHQGLDAVVHRFIDAVGAGRRRATLHARREGAGYMRMRSHEVADIERCPILVPALARAPEIARAVEAGVGEADVAFTATLAGIDVGVRTERRRAAGDKLIPLLGRFGLARLSLNSELVVQAAPPRVAMGRADVELPIGSFLQATEAAERALADYVCAAVGKAKIVADLFCGVGPFTLRLAETARVLAHDSDRAGIAALDKSARHASGLKQVTAKARDLFRDPLTRFELAGFDCVVLDPPRAGAEAQVREIAASKLRNVVMVSCDPRTFARDARLLADSGFALEDLVAVDQFAWSTHVEIAATFRR</sequence>
<feature type="binding site" evidence="6">
    <location>
        <position position="262"/>
    </location>
    <ligand>
        <name>S-adenosyl-L-methionine</name>
        <dbReference type="ChEBI" id="CHEBI:59789"/>
    </ligand>
</feature>
<name>A0ABQ5W3L9_9HYPH</name>
<gene>
    <name evidence="8" type="ORF">GCM10010862_17450</name>
</gene>
<dbReference type="PROSITE" id="PS51687">
    <property type="entry name" value="SAM_MT_RNA_M5U"/>
    <property type="match status" value="1"/>
</dbReference>
<comment type="similarity">
    <text evidence="6">Belongs to the class I-like SAM-binding methyltransferase superfamily. RNA M5U methyltransferase family.</text>
</comment>
<dbReference type="Pfam" id="PF05958">
    <property type="entry name" value="tRNA_U5-meth_tr"/>
    <property type="match status" value="1"/>
</dbReference>
<keyword evidence="1" id="KW-0408">Iron</keyword>
<dbReference type="GO" id="GO:0008168">
    <property type="term" value="F:methyltransferase activity"/>
    <property type="evidence" value="ECO:0007669"/>
    <property type="project" value="UniProtKB-KW"/>
</dbReference>
<dbReference type="RefSeq" id="WP_284339918.1">
    <property type="nucleotide sequence ID" value="NZ_BSNS01000007.1"/>
</dbReference>
<evidence type="ECO:0000313" key="8">
    <source>
        <dbReference type="EMBL" id="GLQ54486.1"/>
    </source>
</evidence>
<dbReference type="Gene3D" id="3.40.50.150">
    <property type="entry name" value="Vaccinia Virus protein VP39"/>
    <property type="match status" value="1"/>
</dbReference>
<evidence type="ECO:0000256" key="3">
    <source>
        <dbReference type="ARBA" id="ARBA00022679"/>
    </source>
</evidence>
<dbReference type="InterPro" id="IPR002792">
    <property type="entry name" value="TRAM_dom"/>
</dbReference>
<protein>
    <submittedName>
        <fullName evidence="8">RNA methyltransferase</fullName>
    </submittedName>
</protein>
<dbReference type="Proteomes" id="UP001156691">
    <property type="component" value="Unassembled WGS sequence"/>
</dbReference>
<reference evidence="9" key="1">
    <citation type="journal article" date="2019" name="Int. J. Syst. Evol. Microbiol.">
        <title>The Global Catalogue of Microorganisms (GCM) 10K type strain sequencing project: providing services to taxonomists for standard genome sequencing and annotation.</title>
        <authorList>
            <consortium name="The Broad Institute Genomics Platform"/>
            <consortium name="The Broad Institute Genome Sequencing Center for Infectious Disease"/>
            <person name="Wu L."/>
            <person name="Ma J."/>
        </authorList>
    </citation>
    <scope>NUCLEOTIDE SEQUENCE [LARGE SCALE GENOMIC DNA]</scope>
    <source>
        <strain evidence="9">NBRC 112416</strain>
    </source>
</reference>
<keyword evidence="1" id="KW-0004">4Fe-4S</keyword>
<feature type="binding site" evidence="6">
    <location>
        <position position="282"/>
    </location>
    <ligand>
        <name>S-adenosyl-L-methionine</name>
        <dbReference type="ChEBI" id="CHEBI:59789"/>
    </ligand>
</feature>
<evidence type="ECO:0000259" key="7">
    <source>
        <dbReference type="PROSITE" id="PS50926"/>
    </source>
</evidence>
<organism evidence="8 9">
    <name type="scientific">Devosia nitrariae</name>
    <dbReference type="NCBI Taxonomy" id="2071872"/>
    <lineage>
        <taxon>Bacteria</taxon>
        <taxon>Pseudomonadati</taxon>
        <taxon>Pseudomonadota</taxon>
        <taxon>Alphaproteobacteria</taxon>
        <taxon>Hyphomicrobiales</taxon>
        <taxon>Devosiaceae</taxon>
        <taxon>Devosia</taxon>
    </lineage>
</organism>
<feature type="binding site" evidence="6">
    <location>
        <position position="235"/>
    </location>
    <ligand>
        <name>S-adenosyl-L-methionine</name>
        <dbReference type="ChEBI" id="CHEBI:59789"/>
    </ligand>
</feature>
<dbReference type="PANTHER" id="PTHR11061">
    <property type="entry name" value="RNA M5U METHYLTRANSFERASE"/>
    <property type="match status" value="1"/>
</dbReference>
<feature type="binding site" evidence="6">
    <location>
        <position position="330"/>
    </location>
    <ligand>
        <name>S-adenosyl-L-methionine</name>
        <dbReference type="ChEBI" id="CHEBI:59789"/>
    </ligand>
</feature>
<proteinExistence type="inferred from homology"/>
<dbReference type="PROSITE" id="PS50926">
    <property type="entry name" value="TRAM"/>
    <property type="match status" value="1"/>
</dbReference>
<dbReference type="Gene3D" id="2.40.50.140">
    <property type="entry name" value="Nucleic acid-binding proteins"/>
    <property type="match status" value="1"/>
</dbReference>
<evidence type="ECO:0000256" key="1">
    <source>
        <dbReference type="ARBA" id="ARBA00022485"/>
    </source>
</evidence>
<dbReference type="InterPro" id="IPR012340">
    <property type="entry name" value="NA-bd_OB-fold"/>
</dbReference>
<evidence type="ECO:0000256" key="4">
    <source>
        <dbReference type="ARBA" id="ARBA00022691"/>
    </source>
</evidence>
<dbReference type="GO" id="GO:0032259">
    <property type="term" value="P:methylation"/>
    <property type="evidence" value="ECO:0007669"/>
    <property type="project" value="UniProtKB-KW"/>
</dbReference>
<keyword evidence="4 6" id="KW-0949">S-adenosyl-L-methionine</keyword>
<keyword evidence="9" id="KW-1185">Reference proteome</keyword>
<dbReference type="PANTHER" id="PTHR11061:SF49">
    <property type="entry name" value="23S RRNA (URACIL(1939)-C(5))-METHYLTRANSFERASE RLMD"/>
    <property type="match status" value="1"/>
</dbReference>
<accession>A0ABQ5W3L9</accession>
<keyword evidence="1" id="KW-0479">Metal-binding</keyword>
<evidence type="ECO:0000256" key="6">
    <source>
        <dbReference type="PROSITE-ProRule" id="PRU01024"/>
    </source>
</evidence>
<dbReference type="Gene3D" id="2.40.50.1070">
    <property type="match status" value="1"/>
</dbReference>
<dbReference type="Pfam" id="PF01938">
    <property type="entry name" value="TRAM"/>
    <property type="match status" value="1"/>
</dbReference>
<keyword evidence="3 6" id="KW-0808">Transferase</keyword>
<evidence type="ECO:0000256" key="5">
    <source>
        <dbReference type="ARBA" id="ARBA00023014"/>
    </source>
</evidence>
<feature type="active site" description="Nucleophile" evidence="6">
    <location>
        <position position="356"/>
    </location>
</feature>
<dbReference type="EMBL" id="BSNS01000007">
    <property type="protein sequence ID" value="GLQ54486.1"/>
    <property type="molecule type" value="Genomic_DNA"/>
</dbReference>
<comment type="caution">
    <text evidence="8">The sequence shown here is derived from an EMBL/GenBank/DDBJ whole genome shotgun (WGS) entry which is preliminary data.</text>
</comment>